<protein>
    <recommendedName>
        <fullName evidence="2">TIL domain-containing protein</fullName>
    </recommendedName>
</protein>
<proteinExistence type="predicted"/>
<dbReference type="InterPro" id="IPR036084">
    <property type="entry name" value="Ser_inhib-like_sf"/>
</dbReference>
<dbReference type="Pfam" id="PF01826">
    <property type="entry name" value="TIL"/>
    <property type="match status" value="1"/>
</dbReference>
<dbReference type="InterPro" id="IPR002919">
    <property type="entry name" value="TIL_dom"/>
</dbReference>
<dbReference type="AlphaFoldDB" id="A0AAV1JV39"/>
<comment type="caution">
    <text evidence="3">The sequence shown here is derived from an EMBL/GenBank/DDBJ whole genome shotgun (WGS) entry which is preliminary data.</text>
</comment>
<evidence type="ECO:0000313" key="3">
    <source>
        <dbReference type="EMBL" id="CAK1553389.1"/>
    </source>
</evidence>
<dbReference type="SUPFAM" id="SSF57567">
    <property type="entry name" value="Serine protease inhibitors"/>
    <property type="match status" value="1"/>
</dbReference>
<feature type="chain" id="PRO_5043852751" description="TIL domain-containing protein" evidence="1">
    <location>
        <begin position="23"/>
        <end position="160"/>
    </location>
</feature>
<sequence length="160" mass="18301">MNIRWSPFVFVILLIYVYNGEAKQAVECGPNEMPKENPHDCVPDCCPIGENAPCPNPCQAGPCRCSLMSSRARNGTCIDTRHCPPFKCGRNEVYDSCPVCSELCSNSYPGTKRCRSRFHVGYTVICKPKCRCIDYYWRNNRNKCVPYFQCPQFLDGYQEE</sequence>
<keyword evidence="1" id="KW-0732">Signal</keyword>
<dbReference type="Proteomes" id="UP001497472">
    <property type="component" value="Unassembled WGS sequence"/>
</dbReference>
<reference evidence="3 4" key="1">
    <citation type="submission" date="2023-11" db="EMBL/GenBank/DDBJ databases">
        <authorList>
            <person name="Okamura Y."/>
        </authorList>
    </citation>
    <scope>NUCLEOTIDE SEQUENCE [LARGE SCALE GENOMIC DNA]</scope>
</reference>
<evidence type="ECO:0000256" key="1">
    <source>
        <dbReference type="SAM" id="SignalP"/>
    </source>
</evidence>
<keyword evidence="4" id="KW-1185">Reference proteome</keyword>
<evidence type="ECO:0000313" key="4">
    <source>
        <dbReference type="Proteomes" id="UP001497472"/>
    </source>
</evidence>
<feature type="signal peptide" evidence="1">
    <location>
        <begin position="1"/>
        <end position="22"/>
    </location>
</feature>
<evidence type="ECO:0000259" key="2">
    <source>
        <dbReference type="Pfam" id="PF01826"/>
    </source>
</evidence>
<gene>
    <name evidence="3" type="ORF">LNINA_LOCUS12393</name>
</gene>
<organism evidence="3 4">
    <name type="scientific">Leptosia nina</name>
    <dbReference type="NCBI Taxonomy" id="320188"/>
    <lineage>
        <taxon>Eukaryota</taxon>
        <taxon>Metazoa</taxon>
        <taxon>Ecdysozoa</taxon>
        <taxon>Arthropoda</taxon>
        <taxon>Hexapoda</taxon>
        <taxon>Insecta</taxon>
        <taxon>Pterygota</taxon>
        <taxon>Neoptera</taxon>
        <taxon>Endopterygota</taxon>
        <taxon>Lepidoptera</taxon>
        <taxon>Glossata</taxon>
        <taxon>Ditrysia</taxon>
        <taxon>Papilionoidea</taxon>
        <taxon>Pieridae</taxon>
        <taxon>Pierinae</taxon>
        <taxon>Leptosia</taxon>
    </lineage>
</organism>
<feature type="domain" description="TIL" evidence="2">
    <location>
        <begin position="88"/>
        <end position="150"/>
    </location>
</feature>
<accession>A0AAV1JV39</accession>
<dbReference type="Gene3D" id="2.10.25.10">
    <property type="entry name" value="Laminin"/>
    <property type="match status" value="1"/>
</dbReference>
<dbReference type="EMBL" id="CAVLEF010000225">
    <property type="protein sequence ID" value="CAK1553389.1"/>
    <property type="molecule type" value="Genomic_DNA"/>
</dbReference>
<name>A0AAV1JV39_9NEOP</name>